<name>A0ABN3CFA0_9ACTN</name>
<dbReference type="Proteomes" id="UP001499843">
    <property type="component" value="Unassembled WGS sequence"/>
</dbReference>
<evidence type="ECO:0000256" key="1">
    <source>
        <dbReference type="SAM" id="MobiDB-lite"/>
    </source>
</evidence>
<dbReference type="EMBL" id="BAAAQX010000007">
    <property type="protein sequence ID" value="GAA2207788.1"/>
    <property type="molecule type" value="Genomic_DNA"/>
</dbReference>
<accession>A0ABN3CFA0</accession>
<evidence type="ECO:0000313" key="3">
    <source>
        <dbReference type="Proteomes" id="UP001499843"/>
    </source>
</evidence>
<comment type="caution">
    <text evidence="2">The sequence shown here is derived from an EMBL/GenBank/DDBJ whole genome shotgun (WGS) entry which is preliminary data.</text>
</comment>
<gene>
    <name evidence="2" type="ORF">GCM10009850_032460</name>
</gene>
<organism evidence="2 3">
    <name type="scientific">Nonomuraea monospora</name>
    <dbReference type="NCBI Taxonomy" id="568818"/>
    <lineage>
        <taxon>Bacteria</taxon>
        <taxon>Bacillati</taxon>
        <taxon>Actinomycetota</taxon>
        <taxon>Actinomycetes</taxon>
        <taxon>Streptosporangiales</taxon>
        <taxon>Streptosporangiaceae</taxon>
        <taxon>Nonomuraea</taxon>
    </lineage>
</organism>
<proteinExistence type="predicted"/>
<reference evidence="2 3" key="1">
    <citation type="journal article" date="2019" name="Int. J. Syst. Evol. Microbiol.">
        <title>The Global Catalogue of Microorganisms (GCM) 10K type strain sequencing project: providing services to taxonomists for standard genome sequencing and annotation.</title>
        <authorList>
            <consortium name="The Broad Institute Genomics Platform"/>
            <consortium name="The Broad Institute Genome Sequencing Center for Infectious Disease"/>
            <person name="Wu L."/>
            <person name="Ma J."/>
        </authorList>
    </citation>
    <scope>NUCLEOTIDE SEQUENCE [LARGE SCALE GENOMIC DNA]</scope>
    <source>
        <strain evidence="2 3">JCM 16114</strain>
    </source>
</reference>
<keyword evidence="3" id="KW-1185">Reference proteome</keyword>
<protein>
    <submittedName>
        <fullName evidence="2">Uncharacterized protein</fullName>
    </submittedName>
</protein>
<sequence length="75" mass="7772">MGEVCGVREVSRGVARDGHNAPQTGVPGPGGRPESAAQDGGSGRSRARNGTLREGGGPVGERAVEVIFREIVKYR</sequence>
<evidence type="ECO:0000313" key="2">
    <source>
        <dbReference type="EMBL" id="GAA2207788.1"/>
    </source>
</evidence>
<feature type="compositionally biased region" description="Basic and acidic residues" evidence="1">
    <location>
        <begin position="9"/>
        <end position="19"/>
    </location>
</feature>
<feature type="region of interest" description="Disordered" evidence="1">
    <location>
        <begin position="1"/>
        <end position="60"/>
    </location>
</feature>